<evidence type="ECO:0000313" key="2">
    <source>
        <dbReference type="Proteomes" id="UP001163105"/>
    </source>
</evidence>
<name>A0AB34G1K9_9HYPO</name>
<proteinExistence type="predicted"/>
<dbReference type="Proteomes" id="UP001163105">
    <property type="component" value="Unassembled WGS sequence"/>
</dbReference>
<evidence type="ECO:0000313" key="1">
    <source>
        <dbReference type="EMBL" id="KAJ6445527.1"/>
    </source>
</evidence>
<gene>
    <name evidence="1" type="ORF">O9K51_00288</name>
</gene>
<sequence length="142" mass="15741">MPSFEADATLWTEENDDALSSIEAARLRGALFAGDLGDTRSHWDRLLNFRPEGVDNPVDMQQLLGTTESSAVDSIWLQQWSDVLTAYTDEVWGDLGPLAAEAKHEVDRLSSRNAQTQDNGGTMALNRLRQILAHILGNNTHH</sequence>
<keyword evidence="2" id="KW-1185">Reference proteome</keyword>
<dbReference type="AlphaFoldDB" id="A0AB34G1K9"/>
<reference evidence="1" key="1">
    <citation type="submission" date="2023-01" db="EMBL/GenBank/DDBJ databases">
        <title>The growth and conidiation of Purpureocillium lavendulum are regulated by nitrogen source and histone H3K14 acetylation.</title>
        <authorList>
            <person name="Tang P."/>
            <person name="Han J."/>
            <person name="Zhang C."/>
            <person name="Tang P."/>
            <person name="Qi F."/>
            <person name="Zhang K."/>
            <person name="Liang L."/>
        </authorList>
    </citation>
    <scope>NUCLEOTIDE SEQUENCE</scope>
    <source>
        <strain evidence="1">YMF1.00683</strain>
    </source>
</reference>
<dbReference type="EMBL" id="JAQHRD010000001">
    <property type="protein sequence ID" value="KAJ6445527.1"/>
    <property type="molecule type" value="Genomic_DNA"/>
</dbReference>
<organism evidence="1 2">
    <name type="scientific">Purpureocillium lavendulum</name>
    <dbReference type="NCBI Taxonomy" id="1247861"/>
    <lineage>
        <taxon>Eukaryota</taxon>
        <taxon>Fungi</taxon>
        <taxon>Dikarya</taxon>
        <taxon>Ascomycota</taxon>
        <taxon>Pezizomycotina</taxon>
        <taxon>Sordariomycetes</taxon>
        <taxon>Hypocreomycetidae</taxon>
        <taxon>Hypocreales</taxon>
        <taxon>Ophiocordycipitaceae</taxon>
        <taxon>Purpureocillium</taxon>
    </lineage>
</organism>
<accession>A0AB34G1K9</accession>
<comment type="caution">
    <text evidence="1">The sequence shown here is derived from an EMBL/GenBank/DDBJ whole genome shotgun (WGS) entry which is preliminary data.</text>
</comment>
<protein>
    <submittedName>
        <fullName evidence="1">Solute carrier family 25</fullName>
    </submittedName>
</protein>